<proteinExistence type="predicted"/>
<sequence>MVDSSSWNGALLTKSTKKGALKTILPLYEKAQPQLAGPGDVDVEIGTGPCRKLPKVPNLSWQRTTEIAVEGKIPANKLVVLQNFVTVHFIQVHELAELADAAAQCSLQADA</sequence>
<keyword evidence="2" id="KW-1185">Reference proteome</keyword>
<name>A0A0E0L400_ORYPU</name>
<organism evidence="1">
    <name type="scientific">Oryza punctata</name>
    <name type="common">Red rice</name>
    <dbReference type="NCBI Taxonomy" id="4537"/>
    <lineage>
        <taxon>Eukaryota</taxon>
        <taxon>Viridiplantae</taxon>
        <taxon>Streptophyta</taxon>
        <taxon>Embryophyta</taxon>
        <taxon>Tracheophyta</taxon>
        <taxon>Spermatophyta</taxon>
        <taxon>Magnoliopsida</taxon>
        <taxon>Liliopsida</taxon>
        <taxon>Poales</taxon>
        <taxon>Poaceae</taxon>
        <taxon>BOP clade</taxon>
        <taxon>Oryzoideae</taxon>
        <taxon>Oryzeae</taxon>
        <taxon>Oryzinae</taxon>
        <taxon>Oryza</taxon>
    </lineage>
</organism>
<accession>A0A0E0L400</accession>
<dbReference type="Proteomes" id="UP000026962">
    <property type="component" value="Chromosome 5"/>
</dbReference>
<dbReference type="OMA" id="VPNLSWQ"/>
<evidence type="ECO:0000313" key="2">
    <source>
        <dbReference type="Proteomes" id="UP000026962"/>
    </source>
</evidence>
<dbReference type="EnsemblPlants" id="OPUNC05G18460.1">
    <property type="protein sequence ID" value="OPUNC05G18460.1"/>
    <property type="gene ID" value="OPUNC05G18460"/>
</dbReference>
<protein>
    <submittedName>
        <fullName evidence="1">Uncharacterized protein</fullName>
    </submittedName>
</protein>
<dbReference type="HOGENOM" id="CLU_2162538_0_0_1"/>
<dbReference type="AlphaFoldDB" id="A0A0E0L400"/>
<reference evidence="1" key="2">
    <citation type="submission" date="2018-05" db="EMBL/GenBank/DDBJ databases">
        <title>OpunRS2 (Oryza punctata Reference Sequence Version 2).</title>
        <authorList>
            <person name="Zhang J."/>
            <person name="Kudrna D."/>
            <person name="Lee S."/>
            <person name="Talag J."/>
            <person name="Welchert J."/>
            <person name="Wing R.A."/>
        </authorList>
    </citation>
    <scope>NUCLEOTIDE SEQUENCE [LARGE SCALE GENOMIC DNA]</scope>
</reference>
<reference evidence="1" key="1">
    <citation type="submission" date="2015-04" db="UniProtKB">
        <authorList>
            <consortium name="EnsemblPlants"/>
        </authorList>
    </citation>
    <scope>IDENTIFICATION</scope>
</reference>
<evidence type="ECO:0000313" key="1">
    <source>
        <dbReference type="EnsemblPlants" id="OPUNC05G18460.1"/>
    </source>
</evidence>
<dbReference type="Gramene" id="OPUNC05G18460.1">
    <property type="protein sequence ID" value="OPUNC05G18460.1"/>
    <property type="gene ID" value="OPUNC05G18460"/>
</dbReference>